<dbReference type="InterPro" id="IPR011598">
    <property type="entry name" value="bHLH_dom"/>
</dbReference>
<dbReference type="InterPro" id="IPR052207">
    <property type="entry name" value="Max-like/E-box_TFs"/>
</dbReference>
<protein>
    <recommendedName>
        <fullName evidence="7">BHLH domain-containing protein</fullName>
    </recommendedName>
</protein>
<gene>
    <name evidence="8" type="ORF">EHS24_000066</name>
</gene>
<dbReference type="Proteomes" id="UP000279236">
    <property type="component" value="Unassembled WGS sequence"/>
</dbReference>
<dbReference type="GO" id="GO:0000981">
    <property type="term" value="F:DNA-binding transcription factor activity, RNA polymerase II-specific"/>
    <property type="evidence" value="ECO:0007669"/>
    <property type="project" value="TreeGrafter"/>
</dbReference>
<dbReference type="EMBL" id="RSCE01000001">
    <property type="protein sequence ID" value="RSH87556.1"/>
    <property type="molecule type" value="Genomic_DNA"/>
</dbReference>
<accession>A0A427Y8W8</accession>
<dbReference type="SMART" id="SM00353">
    <property type="entry name" value="HLH"/>
    <property type="match status" value="1"/>
</dbReference>
<dbReference type="SUPFAM" id="SSF47459">
    <property type="entry name" value="HLH, helix-loop-helix DNA-binding domain"/>
    <property type="match status" value="1"/>
</dbReference>
<feature type="region of interest" description="Disordered" evidence="6">
    <location>
        <begin position="1"/>
        <end position="59"/>
    </location>
</feature>
<evidence type="ECO:0000256" key="5">
    <source>
        <dbReference type="ARBA" id="ARBA00023242"/>
    </source>
</evidence>
<evidence type="ECO:0000259" key="7">
    <source>
        <dbReference type="PROSITE" id="PS50888"/>
    </source>
</evidence>
<dbReference type="Gene3D" id="4.10.280.10">
    <property type="entry name" value="Helix-loop-helix DNA-binding domain"/>
    <property type="match status" value="1"/>
</dbReference>
<dbReference type="GO" id="GO:0000978">
    <property type="term" value="F:RNA polymerase II cis-regulatory region sequence-specific DNA binding"/>
    <property type="evidence" value="ECO:0007669"/>
    <property type="project" value="TreeGrafter"/>
</dbReference>
<dbReference type="Pfam" id="PF00010">
    <property type="entry name" value="HLH"/>
    <property type="match status" value="1"/>
</dbReference>
<dbReference type="InterPro" id="IPR036638">
    <property type="entry name" value="HLH_DNA-bd_sf"/>
</dbReference>
<evidence type="ECO:0000256" key="3">
    <source>
        <dbReference type="ARBA" id="ARBA00023125"/>
    </source>
</evidence>
<keyword evidence="5" id="KW-0539">Nucleus</keyword>
<evidence type="ECO:0000256" key="6">
    <source>
        <dbReference type="SAM" id="MobiDB-lite"/>
    </source>
</evidence>
<reference evidence="8 9" key="1">
    <citation type="submission" date="2018-11" db="EMBL/GenBank/DDBJ databases">
        <title>Genome sequence of Apiotrichum porosum DSM 27194.</title>
        <authorList>
            <person name="Aliyu H."/>
            <person name="Gorte O."/>
            <person name="Ochsenreither K."/>
        </authorList>
    </citation>
    <scope>NUCLEOTIDE SEQUENCE [LARGE SCALE GENOMIC DNA]</scope>
    <source>
        <strain evidence="8 9">DSM 27194</strain>
    </source>
</reference>
<dbReference type="AlphaFoldDB" id="A0A427Y8W8"/>
<keyword evidence="2" id="KW-0805">Transcription regulation</keyword>
<dbReference type="PANTHER" id="PTHR15741">
    <property type="entry name" value="BASIC HELIX-LOOP-HELIX ZIP TRANSCRIPTION FACTOR"/>
    <property type="match status" value="1"/>
</dbReference>
<dbReference type="GO" id="GO:0046983">
    <property type="term" value="F:protein dimerization activity"/>
    <property type="evidence" value="ECO:0007669"/>
    <property type="project" value="InterPro"/>
</dbReference>
<evidence type="ECO:0000256" key="4">
    <source>
        <dbReference type="ARBA" id="ARBA00023163"/>
    </source>
</evidence>
<proteinExistence type="predicted"/>
<evidence type="ECO:0000256" key="2">
    <source>
        <dbReference type="ARBA" id="ARBA00023015"/>
    </source>
</evidence>
<comment type="subcellular location">
    <subcellularLocation>
        <location evidence="1">Nucleus</location>
    </subcellularLocation>
</comment>
<keyword evidence="9" id="KW-1185">Reference proteome</keyword>
<evidence type="ECO:0000256" key="1">
    <source>
        <dbReference type="ARBA" id="ARBA00004123"/>
    </source>
</evidence>
<keyword evidence="4" id="KW-0804">Transcription</keyword>
<evidence type="ECO:0000313" key="9">
    <source>
        <dbReference type="Proteomes" id="UP000279236"/>
    </source>
</evidence>
<sequence>MTSPLPLSVSPLDQGHPLMSPAINKAAHRQELPLESEDDETKGVEAELPGTIPSSQQQNAYDQTTFVYPTAPPTAGNLPTPAPPHFYHPYRVPQSHPSQSPPTPMTTMMTTSPATSMIVTPPSSASSYIQQLPINNYSPQTISPGMNALNHQMPDLSQSSMPWGYTPNIGYTTVPFPNSNGYAYPAHPQFHMPIKVYNKKEAIGMGMGESGSPDKDDHEEELVDMEDPDDAGCLGFTANDEDRILLPAKREDIRRARIESEQRRRNELREGFDRLRDALPASSQRTSKSAILDRAVAHIQQVEASNRFMSEAFEGLRREIDELRVLNNKLVTAMTHAPGSAEASPRTASLS</sequence>
<evidence type="ECO:0000313" key="8">
    <source>
        <dbReference type="EMBL" id="RSH87556.1"/>
    </source>
</evidence>
<organism evidence="8 9">
    <name type="scientific">Apiotrichum porosum</name>
    <dbReference type="NCBI Taxonomy" id="105984"/>
    <lineage>
        <taxon>Eukaryota</taxon>
        <taxon>Fungi</taxon>
        <taxon>Dikarya</taxon>
        <taxon>Basidiomycota</taxon>
        <taxon>Agaricomycotina</taxon>
        <taxon>Tremellomycetes</taxon>
        <taxon>Trichosporonales</taxon>
        <taxon>Trichosporonaceae</taxon>
        <taxon>Apiotrichum</taxon>
    </lineage>
</organism>
<dbReference type="PANTHER" id="PTHR15741:SF27">
    <property type="entry name" value="TRANSCRIPTION FACTOR AP-4"/>
    <property type="match status" value="1"/>
</dbReference>
<name>A0A427Y8W8_9TREE</name>
<dbReference type="PROSITE" id="PS50888">
    <property type="entry name" value="BHLH"/>
    <property type="match status" value="1"/>
</dbReference>
<dbReference type="GO" id="GO:0005634">
    <property type="term" value="C:nucleus"/>
    <property type="evidence" value="ECO:0007669"/>
    <property type="project" value="UniProtKB-SubCell"/>
</dbReference>
<comment type="caution">
    <text evidence="8">The sequence shown here is derived from an EMBL/GenBank/DDBJ whole genome shotgun (WGS) entry which is preliminary data.</text>
</comment>
<feature type="domain" description="BHLH" evidence="7">
    <location>
        <begin position="252"/>
        <end position="302"/>
    </location>
</feature>
<dbReference type="OrthoDB" id="5778525at2759"/>
<dbReference type="GeneID" id="39584609"/>
<keyword evidence="3" id="KW-0238">DNA-binding</keyword>
<dbReference type="STRING" id="105984.A0A427Y8W8"/>
<dbReference type="RefSeq" id="XP_028479764.1">
    <property type="nucleotide sequence ID" value="XM_028615907.1"/>
</dbReference>
<dbReference type="CDD" id="cd11405">
    <property type="entry name" value="bHLHzip_MLXIP_like"/>
    <property type="match status" value="1"/>
</dbReference>